<dbReference type="PROSITE" id="PS00083">
    <property type="entry name" value="INTRADIOL_DIOXYGENAS"/>
    <property type="match status" value="1"/>
</dbReference>
<dbReference type="InterPro" id="IPR006311">
    <property type="entry name" value="TAT_signal"/>
</dbReference>
<dbReference type="RefSeq" id="WP_025163362.1">
    <property type="nucleotide sequence ID" value="NZ_AWSQ01000001.1"/>
</dbReference>
<dbReference type="InterPro" id="IPR015889">
    <property type="entry name" value="Intradiol_dOase_core"/>
</dbReference>
<dbReference type="InterPro" id="IPR000627">
    <property type="entry name" value="Intradiol_dOase_C"/>
</dbReference>
<comment type="caution">
    <text evidence="5">The sequence shown here is derived from an EMBL/GenBank/DDBJ whole genome shotgun (WGS) entry which is preliminary data.</text>
</comment>
<dbReference type="PANTHER" id="PTHR33711">
    <property type="entry name" value="DIOXYGENASE, PUTATIVE (AFU_ORTHOLOGUE AFUA_2G02910)-RELATED"/>
    <property type="match status" value="1"/>
</dbReference>
<dbReference type="InterPro" id="IPR050770">
    <property type="entry name" value="Intradiol_RC_Dioxygenase"/>
</dbReference>
<dbReference type="PROSITE" id="PS51318">
    <property type="entry name" value="TAT"/>
    <property type="match status" value="1"/>
</dbReference>
<keyword evidence="2 5" id="KW-0223">Dioxygenase</keyword>
<dbReference type="GO" id="GO:0008199">
    <property type="term" value="F:ferric iron binding"/>
    <property type="evidence" value="ECO:0007669"/>
    <property type="project" value="InterPro"/>
</dbReference>
<dbReference type="CDD" id="cd03459">
    <property type="entry name" value="3_4-PCD"/>
    <property type="match status" value="1"/>
</dbReference>
<evidence type="ECO:0000256" key="3">
    <source>
        <dbReference type="ARBA" id="ARBA00023002"/>
    </source>
</evidence>
<evidence type="ECO:0000256" key="2">
    <source>
        <dbReference type="ARBA" id="ARBA00022964"/>
    </source>
</evidence>
<dbReference type="Proteomes" id="UP000030063">
    <property type="component" value="Unassembled WGS sequence"/>
</dbReference>
<dbReference type="Pfam" id="PF00775">
    <property type="entry name" value="Dioxygenase_C"/>
    <property type="match status" value="1"/>
</dbReference>
<dbReference type="GO" id="GO:0018578">
    <property type="term" value="F:protocatechuate 3,4-dioxygenase activity"/>
    <property type="evidence" value="ECO:0007669"/>
    <property type="project" value="InterPro"/>
</dbReference>
<comment type="similarity">
    <text evidence="1">Belongs to the intradiol ring-cleavage dioxygenase family.</text>
</comment>
<dbReference type="STRING" id="1395571.TMS3_0100985"/>
<dbReference type="AlphaFoldDB" id="A0A0A1YKU9"/>
<protein>
    <submittedName>
        <fullName evidence="5">Intradiol ring-cleavage dioxygenase</fullName>
    </submittedName>
</protein>
<evidence type="ECO:0000313" key="5">
    <source>
        <dbReference type="EMBL" id="KFX70547.1"/>
    </source>
</evidence>
<dbReference type="EMBL" id="AWSQ01000001">
    <property type="protein sequence ID" value="KFX70547.1"/>
    <property type="molecule type" value="Genomic_DNA"/>
</dbReference>
<dbReference type="InterPro" id="IPR039387">
    <property type="entry name" value="3_4-PCD"/>
</dbReference>
<dbReference type="PANTHER" id="PTHR33711:SF9">
    <property type="entry name" value="PROTOCATECHUATE 3,4-DIOXYGENASE ALPHA CHAIN"/>
    <property type="match status" value="1"/>
</dbReference>
<feature type="domain" description="Intradiol ring-cleavage dioxygenases" evidence="4">
    <location>
        <begin position="72"/>
        <end position="100"/>
    </location>
</feature>
<dbReference type="OrthoDB" id="9805815at2"/>
<evidence type="ECO:0000256" key="1">
    <source>
        <dbReference type="ARBA" id="ARBA00007825"/>
    </source>
</evidence>
<dbReference type="eggNOG" id="COG3485">
    <property type="taxonomic scope" value="Bacteria"/>
</dbReference>
<evidence type="ECO:0000313" key="6">
    <source>
        <dbReference type="Proteomes" id="UP000030063"/>
    </source>
</evidence>
<name>A0A0A1YKU9_9PSED</name>
<evidence type="ECO:0000259" key="4">
    <source>
        <dbReference type="PROSITE" id="PS00083"/>
    </source>
</evidence>
<proteinExistence type="inferred from homology"/>
<dbReference type="Gene3D" id="2.60.130.10">
    <property type="entry name" value="Aromatic compound dioxygenase"/>
    <property type="match status" value="1"/>
</dbReference>
<organism evidence="5 6">
    <name type="scientific">Pseudomonas taeanensis MS-3</name>
    <dbReference type="NCBI Taxonomy" id="1395571"/>
    <lineage>
        <taxon>Bacteria</taxon>
        <taxon>Pseudomonadati</taxon>
        <taxon>Pseudomonadota</taxon>
        <taxon>Gammaproteobacteria</taxon>
        <taxon>Pseudomonadales</taxon>
        <taxon>Pseudomonadaceae</taxon>
        <taxon>Pseudomonas</taxon>
    </lineage>
</organism>
<gene>
    <name evidence="5" type="ORF">TMS3_0100985</name>
</gene>
<accession>A0A0A1YKU9</accession>
<dbReference type="SUPFAM" id="SSF49482">
    <property type="entry name" value="Aromatic compound dioxygenase"/>
    <property type="match status" value="1"/>
</dbReference>
<keyword evidence="3" id="KW-0560">Oxidoreductase</keyword>
<sequence length="217" mass="23785">MFQSSISRRQLLAGLGSGALLLTAPGAFAERLLTPAQTLGPFYPDQLPLDRDNDLLIVDDHQMPASGTVVHLYGLILDAHGKPLHDALVEIWQVDANGIYLHSRGGERSARDVNFQGYGRFVTGAKGEYRFRTIRPVAYPGRTPHIHLAVTLPGQPRFATQCYIRGERRNQRDGVLNAIRDPKARERLIVPFVPVAGSTAGEQVARFDVVLGLTPAS</sequence>
<reference evidence="5 6" key="1">
    <citation type="journal article" date="2014" name="Genome Announc.">
        <title>Draft Genome Sequence of Petroleum Oil-Degrading Marine Bacterium Pseudomonas taeanensis Strain MS-3, Isolated from a Crude Oil-Contaminated Seashore.</title>
        <authorList>
            <person name="Lee S.Y."/>
            <person name="Kim S.H."/>
            <person name="Lee D.G."/>
            <person name="Shin S."/>
            <person name="Yun S.H."/>
            <person name="Choi C.W."/>
            <person name="Chung Y.H."/>
            <person name="Choi J.S."/>
            <person name="Kahng H.Y."/>
            <person name="Kim S.I."/>
        </authorList>
    </citation>
    <scope>NUCLEOTIDE SEQUENCE [LARGE SCALE GENOMIC DNA]</scope>
    <source>
        <strain evidence="5 6">MS-3</strain>
    </source>
</reference>
<keyword evidence="6" id="KW-1185">Reference proteome</keyword>